<dbReference type="SUPFAM" id="SSF49401">
    <property type="entry name" value="Bacterial adhesins"/>
    <property type="match status" value="2"/>
</dbReference>
<name>D6GT98_FILAD</name>
<dbReference type="Pfam" id="PF17802">
    <property type="entry name" value="SpaA"/>
    <property type="match status" value="1"/>
</dbReference>
<evidence type="ECO:0000256" key="7">
    <source>
        <dbReference type="SAM" id="Phobius"/>
    </source>
</evidence>
<dbReference type="Pfam" id="PF05738">
    <property type="entry name" value="Cna_B"/>
    <property type="match status" value="2"/>
</dbReference>
<dbReference type="RefSeq" id="WP_014263112.1">
    <property type="nucleotide sequence ID" value="NC_016630.1"/>
</dbReference>
<dbReference type="CDD" id="cd00222">
    <property type="entry name" value="CollagenBindB"/>
    <property type="match status" value="2"/>
</dbReference>
<keyword evidence="7" id="KW-0472">Membrane</keyword>
<dbReference type="OrthoDB" id="2085385at2"/>
<dbReference type="Proteomes" id="UP000007468">
    <property type="component" value="Chromosome"/>
</dbReference>
<keyword evidence="5" id="KW-0572">Peptidoglycan-anchor</keyword>
<evidence type="ECO:0000259" key="8">
    <source>
        <dbReference type="PROSITE" id="PS50847"/>
    </source>
</evidence>
<sequence>MKKMIIAQKGIGVFLVFLMLWAVLVPTQFSNMVYAAELPSNVITGARVTDINDNPISGPVGAWRPFRIHANYELPNNAVHTGDTTTMILPVGFAAAQPFTFEVKAGSDLVANGQIIDGNPVKIVLTYTDYVETHSNVQGSFYFNTQINSNTQLNTGVIPVTLTVQGDNAVVDAGTVTFNPPQVTPVPLIKAGWMDSTNKTIGHYKINVNQANKAMVGATLVDTLLSPGVEYVDGSFQVFEGVWVSNPTGTDIIFTEPRDITAEFANKVSVQGNRFTVAIGSRPAGKGLQFRYKVKINYDPVVGEVFNNEAELEDNGQTHKHATSYKIMYAGGTGEGYVYKIQIKKKAEGSGAPLSGATFKVIRVSNNETVGTITTGADGSGEIGNLLKDDYQLVEIKAPNGYQPLTAPIEVKVNEFTANQVAFKEIENKPNTQNKVEVTVTKQWEGVVGNHPNIKLQLLKNGQEEGAPVELINGTTTYTWTNLDEKNNEGNPYDYKVKEVGENKGYVQLENNWYKVIYDGYMQGGFTVINKKLDSWTPLQPPIRDIAVTKVWRNDTQVAVVPPVNSVTVELYKDGVATGKTKQLSGQNKWTAIFTDLPVSATLGGENYKYTIKEVGENGGKIEFFGKWYKVIYSGDMADGFEVTNKETTTPEKPDKPDKPNKPNGPTPPGGTTPSNGPTPPSGTTPSNGPTPPSGTTPPDNPTQLENSTQTDKATKLNHSSKEKKTTLLKKIAQSGRHLPKTGDGANPAVYALALFALGSLLTVVGYRRRKNVN</sequence>
<evidence type="ECO:0000256" key="5">
    <source>
        <dbReference type="ARBA" id="ARBA00023088"/>
    </source>
</evidence>
<dbReference type="InterPro" id="IPR011252">
    <property type="entry name" value="Fibrogen-bd_dom1"/>
</dbReference>
<comment type="subcellular location">
    <subcellularLocation>
        <location evidence="1">Secreted</location>
        <location evidence="1">Cell wall</location>
        <topology evidence="1">Peptidoglycan-anchor</topology>
    </subcellularLocation>
</comment>
<feature type="transmembrane region" description="Helical" evidence="7">
    <location>
        <begin position="749"/>
        <end position="767"/>
    </location>
</feature>
<dbReference type="AlphaFoldDB" id="D6GT98"/>
<dbReference type="InterPro" id="IPR019931">
    <property type="entry name" value="LPXTG_anchor"/>
</dbReference>
<keyword evidence="3" id="KW-0964">Secreted</keyword>
<dbReference type="PATRIC" id="fig|546269.5.peg.1664"/>
<keyword evidence="4" id="KW-0732">Signal</keyword>
<dbReference type="Pfam" id="PF00746">
    <property type="entry name" value="Gram_pos_anchor"/>
    <property type="match status" value="1"/>
</dbReference>
<evidence type="ECO:0000256" key="4">
    <source>
        <dbReference type="ARBA" id="ARBA00022729"/>
    </source>
</evidence>
<keyword evidence="7" id="KW-0812">Transmembrane</keyword>
<reference evidence="10" key="1">
    <citation type="submission" date="2010-12" db="EMBL/GenBank/DDBJ databases">
        <title>The genome sequence of Filifactor alocis strain ATCC 35896.</title>
        <authorList>
            <consortium name="The Broad Institute Genome Sequencing Platform"/>
            <person name="Ward D."/>
            <person name="Earl A."/>
            <person name="Feldgarden M."/>
            <person name="Young S.K."/>
            <person name="Gargeya S."/>
            <person name="Zeng Q."/>
            <person name="Alvarado L."/>
            <person name="Berlin A."/>
            <person name="Bochicchio J."/>
            <person name="Chapman S.B."/>
            <person name="Chen Z."/>
            <person name="Freedman E."/>
            <person name="Gellesch M."/>
            <person name="Goldberg J."/>
            <person name="Griggs A."/>
            <person name="Gujja S."/>
            <person name="Heilman E."/>
            <person name="Heiman D."/>
            <person name="Howarth C."/>
            <person name="Mehta T."/>
            <person name="Neiman D."/>
            <person name="Pearson M."/>
            <person name="Roberts A."/>
            <person name="Saif S."/>
            <person name="Shea T."/>
            <person name="Shenoy N."/>
            <person name="Sisk P."/>
            <person name="Stolte C."/>
            <person name="Sykes S."/>
            <person name="White J."/>
            <person name="Yandava C."/>
            <person name="Izard J."/>
            <person name="Blanton J.M."/>
            <person name="Baranova O.V."/>
            <person name="Tanner A.C."/>
            <person name="Dewhirst F.E."/>
            <person name="Haas B."/>
            <person name="Nusbaum C."/>
            <person name="Birren B."/>
        </authorList>
    </citation>
    <scope>NUCLEOTIDE SEQUENCE [LARGE SCALE GENOMIC DNA]</scope>
    <source>
        <strain evidence="10">ATCC 35896 / D40 B5</strain>
    </source>
</reference>
<dbReference type="STRING" id="546269.HMPREF0389_01336"/>
<keyword evidence="10" id="KW-1185">Reference proteome</keyword>
<dbReference type="Gene3D" id="2.60.40.10">
    <property type="entry name" value="Immunoglobulins"/>
    <property type="match status" value="1"/>
</dbReference>
<proteinExistence type="predicted"/>
<dbReference type="Gene3D" id="2.60.40.1140">
    <property type="entry name" value="Collagen-binding surface protein Cna, B-type domain"/>
    <property type="match status" value="2"/>
</dbReference>
<dbReference type="InterPro" id="IPR041171">
    <property type="entry name" value="SDR_Ig"/>
</dbReference>
<dbReference type="InterPro" id="IPR008966">
    <property type="entry name" value="Adhesion_dom_sf"/>
</dbReference>
<evidence type="ECO:0000256" key="6">
    <source>
        <dbReference type="SAM" id="MobiDB-lite"/>
    </source>
</evidence>
<dbReference type="GO" id="GO:0007155">
    <property type="term" value="P:cell adhesion"/>
    <property type="evidence" value="ECO:0007669"/>
    <property type="project" value="InterPro"/>
</dbReference>
<feature type="compositionally biased region" description="Basic and acidic residues" evidence="6">
    <location>
        <begin position="649"/>
        <end position="661"/>
    </location>
</feature>
<keyword evidence="7" id="KW-1133">Transmembrane helix</keyword>
<accession>D6GT98</accession>
<feature type="compositionally biased region" description="Pro residues" evidence="6">
    <location>
        <begin position="663"/>
        <end position="701"/>
    </location>
</feature>
<organism evidence="9 10">
    <name type="scientific">Filifactor alocis (strain ATCC 35896 / CCUG 47790 / D40 B5)</name>
    <name type="common">Fusobacterium alocis</name>
    <dbReference type="NCBI Taxonomy" id="546269"/>
    <lineage>
        <taxon>Bacteria</taxon>
        <taxon>Bacillati</taxon>
        <taxon>Bacillota</taxon>
        <taxon>Clostridia</taxon>
        <taxon>Peptostreptococcales</taxon>
        <taxon>Filifactoraceae</taxon>
        <taxon>Filifactor</taxon>
    </lineage>
</organism>
<dbReference type="KEGG" id="faa:HMPREF0389_01336"/>
<feature type="domain" description="Gram-positive cocci surface proteins LPxTG" evidence="8">
    <location>
        <begin position="739"/>
        <end position="774"/>
    </location>
</feature>
<dbReference type="SUPFAM" id="SSF49478">
    <property type="entry name" value="Cna protein B-type domain"/>
    <property type="match status" value="3"/>
</dbReference>
<dbReference type="InterPro" id="IPR013783">
    <property type="entry name" value="Ig-like_fold"/>
</dbReference>
<dbReference type="Gene3D" id="2.60.40.1280">
    <property type="match status" value="1"/>
</dbReference>
<keyword evidence="2" id="KW-0134">Cell wall</keyword>
<feature type="region of interest" description="Disordered" evidence="6">
    <location>
        <begin position="646"/>
        <end position="725"/>
    </location>
</feature>
<evidence type="ECO:0000256" key="3">
    <source>
        <dbReference type="ARBA" id="ARBA00022525"/>
    </source>
</evidence>
<dbReference type="InterPro" id="IPR041033">
    <property type="entry name" value="SpaA_PFL_dom_1"/>
</dbReference>
<dbReference type="EMBL" id="CP002390">
    <property type="protein sequence ID" value="EFE28083.2"/>
    <property type="molecule type" value="Genomic_DNA"/>
</dbReference>
<dbReference type="Gene3D" id="2.60.40.740">
    <property type="match status" value="1"/>
</dbReference>
<dbReference type="eggNOG" id="COG4932">
    <property type="taxonomic scope" value="Bacteria"/>
</dbReference>
<dbReference type="HOGENOM" id="CLU_002287_0_1_9"/>
<dbReference type="NCBIfam" id="TIGR01167">
    <property type="entry name" value="LPXTG_anchor"/>
    <property type="match status" value="1"/>
</dbReference>
<evidence type="ECO:0000256" key="1">
    <source>
        <dbReference type="ARBA" id="ARBA00004168"/>
    </source>
</evidence>
<dbReference type="PROSITE" id="PS50847">
    <property type="entry name" value="GRAM_POS_ANCHORING"/>
    <property type="match status" value="1"/>
</dbReference>
<dbReference type="Pfam" id="PF17961">
    <property type="entry name" value="Big_8"/>
    <property type="match status" value="1"/>
</dbReference>
<protein>
    <submittedName>
        <fullName evidence="9">LPXTG-motif cell wall anchor domain protein</fullName>
    </submittedName>
</protein>
<evidence type="ECO:0000256" key="2">
    <source>
        <dbReference type="ARBA" id="ARBA00022512"/>
    </source>
</evidence>
<evidence type="ECO:0000313" key="10">
    <source>
        <dbReference type="Proteomes" id="UP000007468"/>
    </source>
</evidence>
<evidence type="ECO:0000313" key="9">
    <source>
        <dbReference type="EMBL" id="EFE28083.2"/>
    </source>
</evidence>
<gene>
    <name evidence="9" type="ordered locus">HMPREF0389_01336</name>
</gene>
<dbReference type="InterPro" id="IPR008454">
    <property type="entry name" value="Collagen-bd_Cna-like_B-typ_dom"/>
</dbReference>